<dbReference type="CDD" id="cd04647">
    <property type="entry name" value="LbH_MAT_like"/>
    <property type="match status" value="1"/>
</dbReference>
<gene>
    <name evidence="3" type="ORF">J3U76_08735</name>
</gene>
<reference evidence="3 4" key="1">
    <citation type="submission" date="2021-03" db="EMBL/GenBank/DDBJ databases">
        <title>Oceanisphaera sp. nov., isolated from the intestine.</title>
        <authorList>
            <person name="Zhao L.-H."/>
            <person name="Shi L.-F."/>
        </authorList>
    </citation>
    <scope>NUCLEOTIDE SEQUENCE [LARGE SCALE GENOMIC DNA]</scope>
    <source>
        <strain evidence="3 4">DM8</strain>
    </source>
</reference>
<dbReference type="Proteomes" id="UP000664882">
    <property type="component" value="Unassembled WGS sequence"/>
</dbReference>
<dbReference type="InterPro" id="IPR051159">
    <property type="entry name" value="Hexapeptide_acetyltransf"/>
</dbReference>
<evidence type="ECO:0000256" key="2">
    <source>
        <dbReference type="ARBA" id="ARBA00022679"/>
    </source>
</evidence>
<name>A0ABS3NGL7_9GAMM</name>
<keyword evidence="2" id="KW-0808">Transferase</keyword>
<dbReference type="GO" id="GO:0016746">
    <property type="term" value="F:acyltransferase activity"/>
    <property type="evidence" value="ECO:0007669"/>
    <property type="project" value="UniProtKB-KW"/>
</dbReference>
<dbReference type="PANTHER" id="PTHR23416:SF23">
    <property type="entry name" value="ACETYLTRANSFERASE C18B11.09C-RELATED"/>
    <property type="match status" value="1"/>
</dbReference>
<evidence type="ECO:0000256" key="1">
    <source>
        <dbReference type="ARBA" id="ARBA00007274"/>
    </source>
</evidence>
<dbReference type="PANTHER" id="PTHR23416">
    <property type="entry name" value="SIALIC ACID SYNTHASE-RELATED"/>
    <property type="match status" value="1"/>
</dbReference>
<dbReference type="InterPro" id="IPR011004">
    <property type="entry name" value="Trimer_LpxA-like_sf"/>
</dbReference>
<evidence type="ECO:0000313" key="4">
    <source>
        <dbReference type="Proteomes" id="UP000664882"/>
    </source>
</evidence>
<dbReference type="EMBL" id="JAGDFX010000009">
    <property type="protein sequence ID" value="MBO1519712.1"/>
    <property type="molecule type" value="Genomic_DNA"/>
</dbReference>
<dbReference type="SUPFAM" id="SSF51161">
    <property type="entry name" value="Trimeric LpxA-like enzymes"/>
    <property type="match status" value="1"/>
</dbReference>
<keyword evidence="3" id="KW-0012">Acyltransferase</keyword>
<keyword evidence="4" id="KW-1185">Reference proteome</keyword>
<sequence length="188" mass="20474">MVVLNSVSKYALEFKMILNAIKFIRRVLKKMQRKARVVIVKKRCGGYTDRVQVGGPTSLTKNTFLGDNANFNGLVISGEGNVIIGDNFHSGPDCLFICQNHNFDNGSAVPYDSTYILKDITIEDNVWLGSRVIVLGGATIGEGAIIQAGSVVVSDIPKYAIAGGHPAKVFSSRDVTHYEKLKAEGKFH</sequence>
<proteinExistence type="inferred from homology"/>
<dbReference type="Gene3D" id="2.160.10.10">
    <property type="entry name" value="Hexapeptide repeat proteins"/>
    <property type="match status" value="1"/>
</dbReference>
<dbReference type="Pfam" id="PF00132">
    <property type="entry name" value="Hexapep"/>
    <property type="match status" value="1"/>
</dbReference>
<comment type="caution">
    <text evidence="3">The sequence shown here is derived from an EMBL/GenBank/DDBJ whole genome shotgun (WGS) entry which is preliminary data.</text>
</comment>
<organism evidence="3 4">
    <name type="scientific">Oceanisphaera pacifica</name>
    <dbReference type="NCBI Taxonomy" id="2818389"/>
    <lineage>
        <taxon>Bacteria</taxon>
        <taxon>Pseudomonadati</taxon>
        <taxon>Pseudomonadota</taxon>
        <taxon>Gammaproteobacteria</taxon>
        <taxon>Aeromonadales</taxon>
        <taxon>Aeromonadaceae</taxon>
        <taxon>Oceanisphaera</taxon>
    </lineage>
</organism>
<protein>
    <submittedName>
        <fullName evidence="3">Acyltransferase</fullName>
    </submittedName>
</protein>
<evidence type="ECO:0000313" key="3">
    <source>
        <dbReference type="EMBL" id="MBO1519712.1"/>
    </source>
</evidence>
<dbReference type="InterPro" id="IPR001451">
    <property type="entry name" value="Hexapep"/>
</dbReference>
<comment type="similarity">
    <text evidence="1">Belongs to the transferase hexapeptide repeat family.</text>
</comment>
<accession>A0ABS3NGL7</accession>